<dbReference type="STRING" id="913774.A0A0C3D4K7"/>
<evidence type="ECO:0000259" key="4">
    <source>
        <dbReference type="Pfam" id="PF01494"/>
    </source>
</evidence>
<dbReference type="GO" id="GO:0071949">
    <property type="term" value="F:FAD binding"/>
    <property type="evidence" value="ECO:0007669"/>
    <property type="project" value="InterPro"/>
</dbReference>
<accession>A0A0C3D4K7</accession>
<dbReference type="InterPro" id="IPR002938">
    <property type="entry name" value="FAD-bd"/>
</dbReference>
<dbReference type="Gene3D" id="3.50.50.60">
    <property type="entry name" value="FAD/NAD(P)-binding domain"/>
    <property type="match status" value="1"/>
</dbReference>
<evidence type="ECO:0000256" key="2">
    <source>
        <dbReference type="ARBA" id="ARBA00022827"/>
    </source>
</evidence>
<dbReference type="SUPFAM" id="SSF54373">
    <property type="entry name" value="FAD-linked reductases, C-terminal domain"/>
    <property type="match status" value="1"/>
</dbReference>
<dbReference type="HOGENOM" id="CLU_009665_6_3_1"/>
<dbReference type="PANTHER" id="PTHR46720">
    <property type="entry name" value="HYDROXYLASE, PUTATIVE (AFU_ORTHOLOGUE AFUA_3G01460)-RELATED"/>
    <property type="match status" value="1"/>
</dbReference>
<dbReference type="EMBL" id="KN832883">
    <property type="protein sequence ID" value="KIM96847.1"/>
    <property type="molecule type" value="Genomic_DNA"/>
</dbReference>
<protein>
    <recommendedName>
        <fullName evidence="4">FAD-binding domain-containing protein</fullName>
    </recommendedName>
</protein>
<evidence type="ECO:0000256" key="3">
    <source>
        <dbReference type="ARBA" id="ARBA00023002"/>
    </source>
</evidence>
<dbReference type="AlphaFoldDB" id="A0A0C3D4K7"/>
<dbReference type="GO" id="GO:0044550">
    <property type="term" value="P:secondary metabolite biosynthetic process"/>
    <property type="evidence" value="ECO:0007669"/>
    <property type="project" value="TreeGrafter"/>
</dbReference>
<dbReference type="InterPro" id="IPR036188">
    <property type="entry name" value="FAD/NAD-bd_sf"/>
</dbReference>
<reference evidence="5 6" key="1">
    <citation type="submission" date="2014-04" db="EMBL/GenBank/DDBJ databases">
        <authorList>
            <consortium name="DOE Joint Genome Institute"/>
            <person name="Kuo A."/>
            <person name="Martino E."/>
            <person name="Perotto S."/>
            <person name="Kohler A."/>
            <person name="Nagy L.G."/>
            <person name="Floudas D."/>
            <person name="Copeland A."/>
            <person name="Barry K.W."/>
            <person name="Cichocki N."/>
            <person name="Veneault-Fourrey C."/>
            <person name="LaButti K."/>
            <person name="Lindquist E.A."/>
            <person name="Lipzen A."/>
            <person name="Lundell T."/>
            <person name="Morin E."/>
            <person name="Murat C."/>
            <person name="Sun H."/>
            <person name="Tunlid A."/>
            <person name="Henrissat B."/>
            <person name="Grigoriev I.V."/>
            <person name="Hibbett D.S."/>
            <person name="Martin F."/>
            <person name="Nordberg H.P."/>
            <person name="Cantor M.N."/>
            <person name="Hua S.X."/>
        </authorList>
    </citation>
    <scope>NUCLEOTIDE SEQUENCE [LARGE SCALE GENOMIC DNA]</scope>
    <source>
        <strain evidence="5 6">Zn</strain>
    </source>
</reference>
<proteinExistence type="predicted"/>
<dbReference type="PRINTS" id="PR00420">
    <property type="entry name" value="RNGMNOXGNASE"/>
</dbReference>
<dbReference type="Pfam" id="PF01494">
    <property type="entry name" value="FAD_binding_3"/>
    <property type="match status" value="1"/>
</dbReference>
<name>A0A0C3D4K7_OIDMZ</name>
<sequence>MATTSAANGHSAEFCIAIIGGGFTGLSLAIGLQRYRVPFMIYEASDTFSELGAGITFAPNGVRAMYKIDPAIQQEFLRLATRNGLGSQRDVFLDCRDGRTDNAQLLWPIEGNAYRSIRRAAFLSILVKMLPRESIRFNKRLENITQTDGAVRLSFSDGTKSTAAAVIGCDGVRSSVRRFVYAQEPNYSGIYSYRGLAKMDRAIQTIGETLAMTGQIYAGDGAHVITYPIEQGTVLNIVGCKYDVRGEWPNQKWQIPSSQENLKGDFNHFGAAARRVLSLIETYDHWAGFDLPTPLPPFWRGRIALAGDAAHCTTPHIGAGVSMDLEDAFVLARLMNGVNNSQDIEAAFKAFDSCRRPRTEKLIVESRAAASIYQFRSTGDRDPARELRNRFDWIWNIDLDEHLRMAQKSFHASKWDVHHRLRGDIS</sequence>
<reference evidence="6" key="2">
    <citation type="submission" date="2015-01" db="EMBL/GenBank/DDBJ databases">
        <title>Evolutionary Origins and Diversification of the Mycorrhizal Mutualists.</title>
        <authorList>
            <consortium name="DOE Joint Genome Institute"/>
            <consortium name="Mycorrhizal Genomics Consortium"/>
            <person name="Kohler A."/>
            <person name="Kuo A."/>
            <person name="Nagy L.G."/>
            <person name="Floudas D."/>
            <person name="Copeland A."/>
            <person name="Barry K.W."/>
            <person name="Cichocki N."/>
            <person name="Veneault-Fourrey C."/>
            <person name="LaButti K."/>
            <person name="Lindquist E.A."/>
            <person name="Lipzen A."/>
            <person name="Lundell T."/>
            <person name="Morin E."/>
            <person name="Murat C."/>
            <person name="Riley R."/>
            <person name="Ohm R."/>
            <person name="Sun H."/>
            <person name="Tunlid A."/>
            <person name="Henrissat B."/>
            <person name="Grigoriev I.V."/>
            <person name="Hibbett D.S."/>
            <person name="Martin F."/>
        </authorList>
    </citation>
    <scope>NUCLEOTIDE SEQUENCE [LARGE SCALE GENOMIC DNA]</scope>
    <source>
        <strain evidence="6">Zn</strain>
    </source>
</reference>
<dbReference type="InParanoid" id="A0A0C3D4K7"/>
<feature type="domain" description="FAD-binding" evidence="4">
    <location>
        <begin position="16"/>
        <end position="363"/>
    </location>
</feature>
<organism evidence="5 6">
    <name type="scientific">Oidiodendron maius (strain Zn)</name>
    <dbReference type="NCBI Taxonomy" id="913774"/>
    <lineage>
        <taxon>Eukaryota</taxon>
        <taxon>Fungi</taxon>
        <taxon>Dikarya</taxon>
        <taxon>Ascomycota</taxon>
        <taxon>Pezizomycotina</taxon>
        <taxon>Leotiomycetes</taxon>
        <taxon>Leotiomycetes incertae sedis</taxon>
        <taxon>Myxotrichaceae</taxon>
        <taxon>Oidiodendron</taxon>
    </lineage>
</organism>
<dbReference type="Proteomes" id="UP000054321">
    <property type="component" value="Unassembled WGS sequence"/>
</dbReference>
<dbReference type="SUPFAM" id="SSF51905">
    <property type="entry name" value="FAD/NAD(P)-binding domain"/>
    <property type="match status" value="1"/>
</dbReference>
<dbReference type="InterPro" id="IPR051104">
    <property type="entry name" value="FAD_monoxygenase"/>
</dbReference>
<keyword evidence="3" id="KW-0560">Oxidoreductase</keyword>
<evidence type="ECO:0000256" key="1">
    <source>
        <dbReference type="ARBA" id="ARBA00022630"/>
    </source>
</evidence>
<dbReference type="OrthoDB" id="417877at2759"/>
<evidence type="ECO:0000313" key="5">
    <source>
        <dbReference type="EMBL" id="KIM96847.1"/>
    </source>
</evidence>
<dbReference type="GO" id="GO:0016491">
    <property type="term" value="F:oxidoreductase activity"/>
    <property type="evidence" value="ECO:0007669"/>
    <property type="project" value="UniProtKB-KW"/>
</dbReference>
<keyword evidence="1" id="KW-0285">Flavoprotein</keyword>
<keyword evidence="6" id="KW-1185">Reference proteome</keyword>
<keyword evidence="2" id="KW-0274">FAD</keyword>
<gene>
    <name evidence="5" type="ORF">OIDMADRAFT_44383</name>
</gene>
<dbReference type="PANTHER" id="PTHR46720:SF1">
    <property type="entry name" value="HYDROXYLASE, PUTATIVE (AFU_ORTHOLOGUE AFUA_8G06050)-RELATED"/>
    <property type="match status" value="1"/>
</dbReference>
<evidence type="ECO:0000313" key="6">
    <source>
        <dbReference type="Proteomes" id="UP000054321"/>
    </source>
</evidence>